<gene>
    <name evidence="1" type="ORF">LLCLJKAH_00072</name>
</gene>
<organism evidence="1 2">
    <name type="scientific">Klebsiella phage vB_KvM-Eowyn</name>
    <dbReference type="NCBI Taxonomy" id="2762819"/>
    <lineage>
        <taxon>Viruses</taxon>
        <taxon>Duplodnaviria</taxon>
        <taxon>Heunggongvirae</taxon>
        <taxon>Uroviricota</taxon>
        <taxon>Caudoviricetes</taxon>
        <taxon>Chimalliviridae</taxon>
        <taxon>Eowynvirus</taxon>
        <taxon>Eowynvirus eowyn</taxon>
    </lineage>
</organism>
<evidence type="ECO:0000313" key="1">
    <source>
        <dbReference type="EMBL" id="CAD5236061.1"/>
    </source>
</evidence>
<evidence type="ECO:0000313" key="2">
    <source>
        <dbReference type="Proteomes" id="UP000596247"/>
    </source>
</evidence>
<dbReference type="InterPro" id="IPR055907">
    <property type="entry name" value="DUF7484"/>
</dbReference>
<name>A0A7R8MJF2_9CAUD</name>
<sequence length="280" mass="31971">MPATSSAISYALNSLHNSDIPEEILERAFLDNVRLFSHVVPDIDHFIENKVIRSRVMRDINLKYSERALINLTSIPREIPDERSSLYIIPSEYLQGRQIISPEWVSYGYGYSIAYSNYNPWFDQMQQKGSGNAGVLVTGAALWNAYANMPIVGSARVSLVNVNTVLVEDQVRIPDRCWLSCWLTYDDELSTLRPAVYGEFAQLVEYAAKAYIYKHLIVKLNEGEIVGGFDFGIFKSVIEGYSDANQNYKDFLKNTWYKVAMMQSQSAHVKHIRNFLGTQR</sequence>
<dbReference type="Pfam" id="PF24302">
    <property type="entry name" value="DUF7484"/>
    <property type="match status" value="1"/>
</dbReference>
<dbReference type="Proteomes" id="UP000596247">
    <property type="component" value="Chromosome"/>
</dbReference>
<dbReference type="EMBL" id="LR881104">
    <property type="protein sequence ID" value="CAD5236061.1"/>
    <property type="molecule type" value="Genomic_DNA"/>
</dbReference>
<accession>A0A7R8MJF2</accession>
<reference evidence="1 2" key="1">
    <citation type="submission" date="2020-09" db="EMBL/GenBank/DDBJ databases">
        <authorList>
            <person name="Jameson E."/>
        </authorList>
    </citation>
    <scope>NUCLEOTIDE SEQUENCE [LARGE SCALE GENOMIC DNA]</scope>
</reference>
<protein>
    <submittedName>
        <fullName evidence="1">Uncharacterized protein</fullName>
    </submittedName>
</protein>
<keyword evidence="2" id="KW-1185">Reference proteome</keyword>
<proteinExistence type="predicted"/>